<dbReference type="InterPro" id="IPR021908">
    <property type="entry name" value="YfbK_C"/>
</dbReference>
<dbReference type="Pfam" id="PF00092">
    <property type="entry name" value="VWA"/>
    <property type="match status" value="1"/>
</dbReference>
<dbReference type="AlphaFoldDB" id="A0A4Y8L9A2"/>
<dbReference type="Pfam" id="PF12034">
    <property type="entry name" value="YfbK_C"/>
    <property type="match status" value="1"/>
</dbReference>
<dbReference type="InterPro" id="IPR002035">
    <property type="entry name" value="VWF_A"/>
</dbReference>
<organism evidence="4 5">
    <name type="scientific">Dysgonomonas capnocytophagoides</name>
    <dbReference type="NCBI Taxonomy" id="45254"/>
    <lineage>
        <taxon>Bacteria</taxon>
        <taxon>Pseudomonadati</taxon>
        <taxon>Bacteroidota</taxon>
        <taxon>Bacteroidia</taxon>
        <taxon>Bacteroidales</taxon>
        <taxon>Dysgonomonadaceae</taxon>
        <taxon>Dysgonomonas</taxon>
    </lineage>
</organism>
<reference evidence="4 5" key="1">
    <citation type="submission" date="2019-03" db="EMBL/GenBank/DDBJ databases">
        <title>San Antonio Military Medical Center submission to MRSN (WRAIR), pending publication.</title>
        <authorList>
            <person name="Blyth D.M."/>
            <person name="Mccarthy S.L."/>
            <person name="Schall S.E."/>
            <person name="Stam J.A."/>
            <person name="Ong A.C."/>
            <person name="Mcgann P.T."/>
        </authorList>
    </citation>
    <scope>NUCLEOTIDE SEQUENCE [LARGE SCALE GENOMIC DNA]</scope>
    <source>
        <strain evidence="4 5">MRSN571793</strain>
    </source>
</reference>
<dbReference type="Gene3D" id="3.40.50.410">
    <property type="entry name" value="von Willebrand factor, type A domain"/>
    <property type="match status" value="1"/>
</dbReference>
<sequence length="648" mass="70691">MRTKINILIIIMLMCVSAVSAQNVRISGEVKDAAGDPIIGVSVVVKGTTTGTVTDIDGKYTIDVPQKGTLVFAFIGFNTKEVKIGSKTVIDVVLEESAALLEECVVVGYSVQERRSVTGSIANVSTKKDKNKNIRETPPSPPMSSPSPSVAYNMGSKVSGVEVEQADRAYVTPVTYGSEEYGSYKENRFISPLSEALSTFSIDVDTESYTNFRRFINQGKKPSKDAIRIEEFINYFKYNYDEPTKADPVKVTTEVGECPWDSQNRLVRIGVKAKEIAKEDLPSSNLVFLIDVSGSMSGATRLELVKSSMKMLVNTLRDNDRVAIVVYASEVGEKLASTPGSDKQTIKNAIDALSAYGSTNGAGGIQKAYEIAEKNFIKGGNNRIILCSDGDFNVGASSPQALEEMIEQKRQSGVFLSVLGYGMGNYKSNRMQVLAEKGNGNAFYIDNIQEANRVLVQEFSGTLYTIAKDVKLQLEFNPAKIQAYRLVGYESRLLAKEDFNDDTKDAGEMGVGHTVTALYEIIPVGVKSNMYGKVDDLKYQAPAKPISNMGLTDSPELLTVKLRYKQPDGDKSVKMELPVVDNGKNEVSSDMRFASAVAMFGQLLKGSDFKGSATYQKAIDLARSGISNDKDGYKAEFVRLAEAVKNMN</sequence>
<comment type="caution">
    <text evidence="4">The sequence shown here is derived from an EMBL/GenBank/DDBJ whole genome shotgun (WGS) entry which is preliminary data.</text>
</comment>
<dbReference type="Proteomes" id="UP000297861">
    <property type="component" value="Unassembled WGS sequence"/>
</dbReference>
<proteinExistence type="predicted"/>
<name>A0A4Y8L9A2_9BACT</name>
<keyword evidence="2" id="KW-0732">Signal</keyword>
<dbReference type="Pfam" id="PF12450">
    <property type="entry name" value="vWF_A"/>
    <property type="match status" value="1"/>
</dbReference>
<dbReference type="STRING" id="1121485.GCA_000426485_00352"/>
<evidence type="ECO:0000313" key="4">
    <source>
        <dbReference type="EMBL" id="TFD99163.1"/>
    </source>
</evidence>
<evidence type="ECO:0000313" key="5">
    <source>
        <dbReference type="Proteomes" id="UP000297861"/>
    </source>
</evidence>
<dbReference type="SUPFAM" id="SSF49464">
    <property type="entry name" value="Carboxypeptidase regulatory domain-like"/>
    <property type="match status" value="1"/>
</dbReference>
<dbReference type="InterPro" id="IPR022156">
    <property type="entry name" value="Uncharacterised_YfbK_N"/>
</dbReference>
<dbReference type="PANTHER" id="PTHR10166">
    <property type="entry name" value="VOLTAGE-DEPENDENT CALCIUM CHANNEL SUBUNIT ALPHA-2/DELTA-RELATED"/>
    <property type="match status" value="1"/>
</dbReference>
<evidence type="ECO:0000259" key="3">
    <source>
        <dbReference type="PROSITE" id="PS50234"/>
    </source>
</evidence>
<feature type="signal peptide" evidence="2">
    <location>
        <begin position="1"/>
        <end position="21"/>
    </location>
</feature>
<dbReference type="Gene3D" id="2.60.40.1120">
    <property type="entry name" value="Carboxypeptidase-like, regulatory domain"/>
    <property type="match status" value="1"/>
</dbReference>
<feature type="compositionally biased region" description="Basic and acidic residues" evidence="1">
    <location>
        <begin position="126"/>
        <end position="135"/>
    </location>
</feature>
<dbReference type="PANTHER" id="PTHR10166:SF37">
    <property type="entry name" value="STOLID, ISOFORM H"/>
    <property type="match status" value="1"/>
</dbReference>
<feature type="region of interest" description="Disordered" evidence="1">
    <location>
        <begin position="122"/>
        <end position="150"/>
    </location>
</feature>
<feature type="chain" id="PRO_5021339583" evidence="2">
    <location>
        <begin position="22"/>
        <end position="648"/>
    </location>
</feature>
<evidence type="ECO:0000256" key="2">
    <source>
        <dbReference type="SAM" id="SignalP"/>
    </source>
</evidence>
<dbReference type="SUPFAM" id="SSF53300">
    <property type="entry name" value="vWA-like"/>
    <property type="match status" value="1"/>
</dbReference>
<dbReference type="Pfam" id="PF13715">
    <property type="entry name" value="CarbopepD_reg_2"/>
    <property type="match status" value="1"/>
</dbReference>
<dbReference type="InterPro" id="IPR008969">
    <property type="entry name" value="CarboxyPept-like_regulatory"/>
</dbReference>
<dbReference type="FunFam" id="2.60.40.1120:FF:000003">
    <property type="entry name" value="Outer membrane protein Omp121"/>
    <property type="match status" value="1"/>
</dbReference>
<dbReference type="SMART" id="SM00327">
    <property type="entry name" value="VWA"/>
    <property type="match status" value="1"/>
</dbReference>
<protein>
    <submittedName>
        <fullName evidence="4">DUF3520 domain-containing protein</fullName>
    </submittedName>
</protein>
<evidence type="ECO:0000256" key="1">
    <source>
        <dbReference type="SAM" id="MobiDB-lite"/>
    </source>
</evidence>
<dbReference type="InterPro" id="IPR036465">
    <property type="entry name" value="vWFA_dom_sf"/>
</dbReference>
<dbReference type="OrthoDB" id="9805121at2"/>
<accession>A0A4Y8L9A2</accession>
<dbReference type="CDD" id="cd01465">
    <property type="entry name" value="vWA_subgroup"/>
    <property type="match status" value="1"/>
</dbReference>
<keyword evidence="5" id="KW-1185">Reference proteome</keyword>
<dbReference type="InterPro" id="IPR051173">
    <property type="entry name" value="Ca_channel_alpha-2/delta"/>
</dbReference>
<dbReference type="PROSITE" id="PS50234">
    <property type="entry name" value="VWFA"/>
    <property type="match status" value="1"/>
</dbReference>
<feature type="domain" description="VWFA" evidence="3">
    <location>
        <begin position="285"/>
        <end position="463"/>
    </location>
</feature>
<dbReference type="EMBL" id="SOML01000001">
    <property type="protein sequence ID" value="TFD99163.1"/>
    <property type="molecule type" value="Genomic_DNA"/>
</dbReference>
<gene>
    <name evidence="4" type="ORF">E2605_03550</name>
</gene>